<evidence type="ECO:0000259" key="3">
    <source>
        <dbReference type="Pfam" id="PF06159"/>
    </source>
</evidence>
<evidence type="ECO:0000256" key="1">
    <source>
        <dbReference type="ARBA" id="ARBA00010785"/>
    </source>
</evidence>
<feature type="compositionally biased region" description="Pro residues" evidence="2">
    <location>
        <begin position="39"/>
        <end position="57"/>
    </location>
</feature>
<feature type="region of interest" description="Disordered" evidence="2">
    <location>
        <begin position="369"/>
        <end position="410"/>
    </location>
</feature>
<dbReference type="EMBL" id="JAEFCI010000079">
    <property type="protein sequence ID" value="KAG5463786.1"/>
    <property type="molecule type" value="Genomic_DNA"/>
</dbReference>
<evidence type="ECO:0000313" key="7">
    <source>
        <dbReference type="Proteomes" id="UP000673691"/>
    </source>
</evidence>
<keyword evidence="7" id="KW-1185">Reference proteome</keyword>
<proteinExistence type="inferred from homology"/>
<dbReference type="InterPro" id="IPR055429">
    <property type="entry name" value="TRAPPC13_M"/>
</dbReference>
<evidence type="ECO:0000313" key="6">
    <source>
        <dbReference type="EMBL" id="KAG5463786.1"/>
    </source>
</evidence>
<accession>A0A8H8A2K5</accession>
<evidence type="ECO:0000259" key="5">
    <source>
        <dbReference type="Pfam" id="PF23647"/>
    </source>
</evidence>
<feature type="compositionally biased region" description="Low complexity" evidence="2">
    <location>
        <begin position="388"/>
        <end position="400"/>
    </location>
</feature>
<protein>
    <submittedName>
        <fullName evidence="6">Uncharacterized protein</fullName>
    </submittedName>
</protein>
<dbReference type="PANTHER" id="PTHR13134:SF3">
    <property type="entry name" value="TRAFFICKING PROTEIN PARTICLE COMPLEX SUBUNIT 13"/>
    <property type="match status" value="1"/>
</dbReference>
<dbReference type="PANTHER" id="PTHR13134">
    <property type="entry name" value="TRAFFICKING PROTEIN PARTICLE COMPLEX SUBUNIT 13"/>
    <property type="match status" value="1"/>
</dbReference>
<feature type="domain" description="Trafficking protein particle complex subunit 13 N-terminal" evidence="3">
    <location>
        <begin position="144"/>
        <end position="279"/>
    </location>
</feature>
<gene>
    <name evidence="6" type="ORF">BJ554DRAFT_8444</name>
</gene>
<comment type="caution">
    <text evidence="6">The sequence shown here is derived from an EMBL/GenBank/DDBJ whole genome shotgun (WGS) entry which is preliminary data.</text>
</comment>
<dbReference type="OrthoDB" id="10250284at2759"/>
<dbReference type="Pfam" id="PF23643">
    <property type="entry name" value="TRAPPC13_C"/>
    <property type="match status" value="1"/>
</dbReference>
<feature type="region of interest" description="Disordered" evidence="2">
    <location>
        <begin position="1"/>
        <end position="73"/>
    </location>
</feature>
<dbReference type="Pfam" id="PF06159">
    <property type="entry name" value="TRAPPC13_N"/>
    <property type="match status" value="1"/>
</dbReference>
<feature type="domain" description="Trafficking protein particle complex subunit 13 middle" evidence="5">
    <location>
        <begin position="286"/>
        <end position="335"/>
    </location>
</feature>
<feature type="compositionally biased region" description="Low complexity" evidence="2">
    <location>
        <begin position="369"/>
        <end position="378"/>
    </location>
</feature>
<dbReference type="InterPro" id="IPR010378">
    <property type="entry name" value="TRAPPC13"/>
</dbReference>
<dbReference type="InterPro" id="IPR055427">
    <property type="entry name" value="TRAPPC13_N"/>
</dbReference>
<comment type="similarity">
    <text evidence="1">Belongs to the TRAPPC13 family.</text>
</comment>
<feature type="domain" description="Trafficking protein particle complex subunit 13 middle" evidence="5">
    <location>
        <begin position="415"/>
        <end position="475"/>
    </location>
</feature>
<feature type="region of interest" description="Disordered" evidence="2">
    <location>
        <begin position="87"/>
        <end position="142"/>
    </location>
</feature>
<feature type="domain" description="Trafficking protein particle complex subunit 13 C-terminal" evidence="4">
    <location>
        <begin position="488"/>
        <end position="584"/>
    </location>
</feature>
<dbReference type="InterPro" id="IPR055428">
    <property type="entry name" value="TRAPPC13_C"/>
</dbReference>
<dbReference type="Pfam" id="PF23647">
    <property type="entry name" value="TRAPPC13_M"/>
    <property type="match status" value="2"/>
</dbReference>
<name>A0A8H8A2K5_9FUNG</name>
<dbReference type="GO" id="GO:1990072">
    <property type="term" value="C:TRAPPIII protein complex"/>
    <property type="evidence" value="ECO:0007669"/>
    <property type="project" value="TreeGrafter"/>
</dbReference>
<organism evidence="6 7">
    <name type="scientific">Olpidium bornovanus</name>
    <dbReference type="NCBI Taxonomy" id="278681"/>
    <lineage>
        <taxon>Eukaryota</taxon>
        <taxon>Fungi</taxon>
        <taxon>Fungi incertae sedis</taxon>
        <taxon>Olpidiomycota</taxon>
        <taxon>Olpidiomycotina</taxon>
        <taxon>Olpidiomycetes</taxon>
        <taxon>Olpidiales</taxon>
        <taxon>Olpidiaceae</taxon>
        <taxon>Olpidium</taxon>
    </lineage>
</organism>
<sequence>MSAPSRARQAVPRMARHAATPPDSAATGGGAAGGGRPPRAVPAPSPAAAAAPPPPSSPAGLGTVPGVLPDLRGGDVSQLLTVKVIRSPAAPSPQSSRRDLLGPGNTSQAAAAAPHPLSSNTGVPPPERQPSEPAAADSALPGRAGSAGVDILSLPGGLCNVYLGESFAGKFVIVNEGFPPPAAGASPLPQPASAVTPIVAVARQVALKAEVKVNNSTYPVVDTFARPLPMLGLGQSVEIPFHHEFKEIGTNILVCTVGYVFEGLGGDRQASFEKFAKFVTSSPVGVKTKFHNFTAGKVFLEIQLSNTSGAALSIRRMNFYPTDPFQYQNLNFVEPKFDPFGQHSRPAGLTPADDLLGATQGISELTLGGDQAAARAAGETGGGGDGHSPPQVSATPAVAQQPPPVDRDLTRQPVFANEYMSPGDMRQYLYLLAPKNPADMTAWLTTVVGKLDIMWRTSNSEHGRLQTAPLSRKPPALDDLEITVMRLPKRILVENQFSVDCRMCNRTPATVNLVVSAIKQKMGSVLLSGAASFQLNQVAPNAAVDFKLVFFPLLPGLHVISGLKVADLISGQTREIPVLTEVFVLHRNEDAETPS</sequence>
<reference evidence="6 7" key="1">
    <citation type="journal article" name="Sci. Rep.">
        <title>Genome-scale phylogenetic analyses confirm Olpidium as the closest living zoosporic fungus to the non-flagellated, terrestrial fungi.</title>
        <authorList>
            <person name="Chang Y."/>
            <person name="Rochon D."/>
            <person name="Sekimoto S."/>
            <person name="Wang Y."/>
            <person name="Chovatia M."/>
            <person name="Sandor L."/>
            <person name="Salamov A."/>
            <person name="Grigoriev I.V."/>
            <person name="Stajich J.E."/>
            <person name="Spatafora J.W."/>
        </authorList>
    </citation>
    <scope>NUCLEOTIDE SEQUENCE [LARGE SCALE GENOMIC DNA]</scope>
    <source>
        <strain evidence="6">S191</strain>
    </source>
</reference>
<dbReference type="Proteomes" id="UP000673691">
    <property type="component" value="Unassembled WGS sequence"/>
</dbReference>
<feature type="compositionally biased region" description="Gly residues" evidence="2">
    <location>
        <begin position="27"/>
        <end position="36"/>
    </location>
</feature>
<dbReference type="AlphaFoldDB" id="A0A8H8A2K5"/>
<evidence type="ECO:0000256" key="2">
    <source>
        <dbReference type="SAM" id="MobiDB-lite"/>
    </source>
</evidence>
<evidence type="ECO:0000259" key="4">
    <source>
        <dbReference type="Pfam" id="PF23643"/>
    </source>
</evidence>